<dbReference type="GO" id="GO:0008289">
    <property type="term" value="F:lipid binding"/>
    <property type="evidence" value="ECO:0007669"/>
    <property type="project" value="UniProtKB-KW"/>
</dbReference>
<dbReference type="NCBIfam" id="TIGR00762">
    <property type="entry name" value="DegV"/>
    <property type="match status" value="1"/>
</dbReference>
<accession>L0A7E9</accession>
<dbReference type="EMBL" id="CP003382">
    <property type="protein sequence ID" value="AFZ68985.1"/>
    <property type="molecule type" value="Genomic_DNA"/>
</dbReference>
<dbReference type="Proteomes" id="UP000010467">
    <property type="component" value="Chromosome"/>
</dbReference>
<evidence type="ECO:0000256" key="1">
    <source>
        <dbReference type="ARBA" id="ARBA00023121"/>
    </source>
</evidence>
<dbReference type="InterPro" id="IPR050270">
    <property type="entry name" value="DegV_domain_contain"/>
</dbReference>
<dbReference type="HOGENOM" id="CLU_048251_0_1_0"/>
<evidence type="ECO:0000313" key="2">
    <source>
        <dbReference type="EMBL" id="AFZ68985.1"/>
    </source>
</evidence>
<dbReference type="PATRIC" id="fig|937777.3.peg.3565"/>
<dbReference type="PROSITE" id="PS51482">
    <property type="entry name" value="DEGV"/>
    <property type="match status" value="1"/>
</dbReference>
<name>L0A7E9_DEIPD</name>
<dbReference type="InterPro" id="IPR003797">
    <property type="entry name" value="DegV"/>
</dbReference>
<dbReference type="Pfam" id="PF02645">
    <property type="entry name" value="DegV"/>
    <property type="match status" value="1"/>
</dbReference>
<evidence type="ECO:0000313" key="3">
    <source>
        <dbReference type="Proteomes" id="UP000010467"/>
    </source>
</evidence>
<dbReference type="KEGG" id="dpd:Deipe_3555"/>
<dbReference type="STRING" id="937777.Deipe_3555"/>
<sequence>MIAIVTDSTSDLLPQHLSEWNLKSVPLYVLFDGNMLKDGVEITPSQIFKGVREGKKPPSTSQPSPAEFADAYRAALTSADHVLSIHISSELSGTSSSARLAAQEFPGQVTVVDSRSVSGGLALQVLRAARLAREGAQTSDIVAQLERIQRVMTLRFTVDTLDFLRLNGRIGGAQALLGSLLNIKPILQVKEGKVDAAGRVRGQKKAVAEIVNSIKAYTEQHGPSRALLLVTEGGEGAVQEIRAGMRGLQVEDVGTVSIGAVVATHAGPGAMGIALEPVTV</sequence>
<gene>
    <name evidence="2" type="ordered locus">Deipe_3555</name>
</gene>
<keyword evidence="1" id="KW-0446">Lipid-binding</keyword>
<dbReference type="PANTHER" id="PTHR33434">
    <property type="entry name" value="DEGV DOMAIN-CONTAINING PROTEIN DR_1986-RELATED"/>
    <property type="match status" value="1"/>
</dbReference>
<dbReference type="SUPFAM" id="SSF82549">
    <property type="entry name" value="DAK1/DegV-like"/>
    <property type="match status" value="1"/>
</dbReference>
<dbReference type="eggNOG" id="COG1307">
    <property type="taxonomic scope" value="Bacteria"/>
</dbReference>
<dbReference type="PANTHER" id="PTHR33434:SF2">
    <property type="entry name" value="FATTY ACID-BINDING PROTEIN TM_1468"/>
    <property type="match status" value="1"/>
</dbReference>
<organism evidence="2 3">
    <name type="scientific">Deinococcus peraridilitoris (strain DSM 19664 / LMG 22246 / CIP 109416 / KR-200)</name>
    <dbReference type="NCBI Taxonomy" id="937777"/>
    <lineage>
        <taxon>Bacteria</taxon>
        <taxon>Thermotogati</taxon>
        <taxon>Deinococcota</taxon>
        <taxon>Deinococci</taxon>
        <taxon>Deinococcales</taxon>
        <taxon>Deinococcaceae</taxon>
        <taxon>Deinococcus</taxon>
    </lineage>
</organism>
<dbReference type="Gene3D" id="3.30.1180.10">
    <property type="match status" value="1"/>
</dbReference>
<proteinExistence type="predicted"/>
<dbReference type="Gene3D" id="3.40.50.10170">
    <property type="match status" value="1"/>
</dbReference>
<keyword evidence="3" id="KW-1185">Reference proteome</keyword>
<dbReference type="AlphaFoldDB" id="L0A7E9"/>
<protein>
    <submittedName>
        <fullName evidence="2">EDD domain protein, DegV family</fullName>
    </submittedName>
</protein>
<reference evidence="3" key="1">
    <citation type="submission" date="2012-03" db="EMBL/GenBank/DDBJ databases">
        <title>Complete sequence of chromosome of Deinococcus peraridilitoris DSM 19664.</title>
        <authorList>
            <person name="Lucas S."/>
            <person name="Copeland A."/>
            <person name="Lapidus A."/>
            <person name="Glavina del Rio T."/>
            <person name="Dalin E."/>
            <person name="Tice H."/>
            <person name="Bruce D."/>
            <person name="Goodwin L."/>
            <person name="Pitluck S."/>
            <person name="Peters L."/>
            <person name="Mikhailova N."/>
            <person name="Lu M."/>
            <person name="Kyrpides N."/>
            <person name="Mavromatis K."/>
            <person name="Ivanova N."/>
            <person name="Brettin T."/>
            <person name="Detter J.C."/>
            <person name="Han C."/>
            <person name="Larimer F."/>
            <person name="Land M."/>
            <person name="Hauser L."/>
            <person name="Markowitz V."/>
            <person name="Cheng J.-F."/>
            <person name="Hugenholtz P."/>
            <person name="Woyke T."/>
            <person name="Wu D."/>
            <person name="Pukall R."/>
            <person name="Steenblock K."/>
            <person name="Brambilla E."/>
            <person name="Klenk H.-P."/>
            <person name="Eisen J.A."/>
        </authorList>
    </citation>
    <scope>NUCLEOTIDE SEQUENCE [LARGE SCALE GENOMIC DNA]</scope>
    <source>
        <strain evidence="3">DSM 19664 / LMG 22246 / CIP 109416 / KR-200</strain>
    </source>
</reference>
<dbReference type="RefSeq" id="WP_015237281.1">
    <property type="nucleotide sequence ID" value="NC_019793.1"/>
</dbReference>
<dbReference type="InterPro" id="IPR043168">
    <property type="entry name" value="DegV_C"/>
</dbReference>